<feature type="binding site" evidence="4">
    <location>
        <position position="208"/>
    </location>
    <ligand>
        <name>pyruvate</name>
        <dbReference type="ChEBI" id="CHEBI:15361"/>
    </ligand>
</feature>
<protein>
    <submittedName>
        <fullName evidence="5">N-acetylneuraminate lyase</fullName>
        <ecNumber evidence="5">4.1.3.3</ecNumber>
    </submittedName>
</protein>
<dbReference type="AlphaFoldDB" id="A0A6N3ATW3"/>
<dbReference type="SMART" id="SM01130">
    <property type="entry name" value="DHDPS"/>
    <property type="match status" value="1"/>
</dbReference>
<proteinExistence type="inferred from homology"/>
<dbReference type="PANTHER" id="PTHR42849">
    <property type="entry name" value="N-ACETYLNEURAMINATE LYASE"/>
    <property type="match status" value="1"/>
</dbReference>
<dbReference type="Gene3D" id="3.20.20.70">
    <property type="entry name" value="Aldolase class I"/>
    <property type="match status" value="1"/>
</dbReference>
<feature type="active site" description="Schiff-base intermediate with substrate" evidence="3">
    <location>
        <position position="166"/>
    </location>
</feature>
<reference evidence="5" key="1">
    <citation type="submission" date="2019-11" db="EMBL/GenBank/DDBJ databases">
        <authorList>
            <person name="Feng L."/>
        </authorList>
    </citation>
    <scope>NUCLEOTIDE SEQUENCE</scope>
    <source>
        <strain evidence="5">CsymbiosumLFYP84</strain>
    </source>
</reference>
<accession>A0A6N3ATW3</accession>
<dbReference type="InterPro" id="IPR013785">
    <property type="entry name" value="Aldolase_TIM"/>
</dbReference>
<dbReference type="PANTHER" id="PTHR42849:SF1">
    <property type="entry name" value="N-ACETYLNEURAMINATE LYASE"/>
    <property type="match status" value="1"/>
</dbReference>
<evidence type="ECO:0000256" key="3">
    <source>
        <dbReference type="PIRSR" id="PIRSR001365-1"/>
    </source>
</evidence>
<dbReference type="PRINTS" id="PR00146">
    <property type="entry name" value="DHPICSNTHASE"/>
</dbReference>
<organism evidence="5">
    <name type="scientific">Clostridium symbiosum</name>
    <name type="common">Bacteroides symbiosus</name>
    <dbReference type="NCBI Taxonomy" id="1512"/>
    <lineage>
        <taxon>Bacteria</taxon>
        <taxon>Bacillati</taxon>
        <taxon>Bacillota</taxon>
        <taxon>Clostridia</taxon>
        <taxon>Lachnospirales</taxon>
        <taxon>Lachnospiraceae</taxon>
        <taxon>Otoolea</taxon>
    </lineage>
</organism>
<keyword evidence="1 2" id="KW-0456">Lyase</keyword>
<sequence length="304" mass="33345">MGKIDKYRGVFPAFYACYDDSGRISPDRTRAMARFLIGKGVDGLYVCGSSGECIYQTKEERMLALESVMEEAKGKVTVIAHVAATSTGESVELAQHAASCGVDALAAIPPIYFKLPEYSIEQYWKAMIDATDLDFIIYNIPGTTGYALSMDLFKKMLAYDKVRGIKNSSMPAQDIERFKRVGGEDFAVFNGPDEQFVAGRIIGADGGIGGTYSVMPELFLKANQFIEDGNVKMAGEIQHAVNDIIFTMTGCHGNMYSVAKEILRIQGIDIGRARLPLSPFTEEDVPAIKRCAKMIENAIQKYCG</sequence>
<evidence type="ECO:0000256" key="1">
    <source>
        <dbReference type="ARBA" id="ARBA00023239"/>
    </source>
</evidence>
<evidence type="ECO:0000256" key="2">
    <source>
        <dbReference type="PIRNR" id="PIRNR001365"/>
    </source>
</evidence>
<feature type="active site" description="Proton donor/acceptor" evidence="3">
    <location>
        <position position="138"/>
    </location>
</feature>
<evidence type="ECO:0000313" key="5">
    <source>
        <dbReference type="EMBL" id="VYT95834.1"/>
    </source>
</evidence>
<comment type="similarity">
    <text evidence="2">Belongs to the DapA family.</text>
</comment>
<dbReference type="EC" id="4.1.3.3" evidence="5"/>
<dbReference type="GO" id="GO:0019262">
    <property type="term" value="P:N-acetylneuraminate catabolic process"/>
    <property type="evidence" value="ECO:0007669"/>
    <property type="project" value="TreeGrafter"/>
</dbReference>
<gene>
    <name evidence="5" type="primary">nanA</name>
    <name evidence="5" type="ORF">CSLFYP84_01012</name>
</gene>
<dbReference type="EMBL" id="CACRUA010000009">
    <property type="protein sequence ID" value="VYT95834.1"/>
    <property type="molecule type" value="Genomic_DNA"/>
</dbReference>
<dbReference type="Pfam" id="PF00701">
    <property type="entry name" value="DHDPS"/>
    <property type="match status" value="1"/>
</dbReference>
<dbReference type="SUPFAM" id="SSF51569">
    <property type="entry name" value="Aldolase"/>
    <property type="match status" value="1"/>
</dbReference>
<dbReference type="PIRSF" id="PIRSF001365">
    <property type="entry name" value="DHDPS"/>
    <property type="match status" value="1"/>
</dbReference>
<dbReference type="RefSeq" id="WP_009295735.1">
    <property type="nucleotide sequence ID" value="NZ_CACRUA010000009.1"/>
</dbReference>
<evidence type="ECO:0000256" key="4">
    <source>
        <dbReference type="PIRSR" id="PIRSR001365-2"/>
    </source>
</evidence>
<dbReference type="GO" id="GO:0008747">
    <property type="term" value="F:N-acetylneuraminate lyase activity"/>
    <property type="evidence" value="ECO:0007669"/>
    <property type="project" value="UniProtKB-EC"/>
</dbReference>
<name>A0A6N3ATW3_CLOSY</name>
<dbReference type="InterPro" id="IPR002220">
    <property type="entry name" value="DapA-like"/>
</dbReference>
<dbReference type="GO" id="GO:0005829">
    <property type="term" value="C:cytosol"/>
    <property type="evidence" value="ECO:0007669"/>
    <property type="project" value="TreeGrafter"/>
</dbReference>